<dbReference type="OrthoDB" id="107900at2"/>
<dbReference type="InterPro" id="IPR025269">
    <property type="entry name" value="SAM-like_dom"/>
</dbReference>
<dbReference type="RefSeq" id="WP_109690772.1">
    <property type="nucleotide sequence ID" value="NZ_QGGL01000018.1"/>
</dbReference>
<proteinExistence type="predicted"/>
<reference evidence="4 5" key="1">
    <citation type="submission" date="2018-05" db="EMBL/GenBank/DDBJ databases">
        <title>Genomic Encyclopedia of Type Strains, Phase IV (KMG-IV): sequencing the most valuable type-strain genomes for metagenomic binning, comparative biology and taxonomic classification.</title>
        <authorList>
            <person name="Goeker M."/>
        </authorList>
    </citation>
    <scope>NUCLEOTIDE SEQUENCE [LARGE SCALE GENOMIC DNA]</scope>
    <source>
        <strain evidence="4 5">DSM 18773</strain>
    </source>
</reference>
<gene>
    <name evidence="4" type="ORF">C7459_118113</name>
</gene>
<accession>A0A316D8R1</accession>
<feature type="domain" description="Core-binding (CB)" evidence="3">
    <location>
        <begin position="31"/>
        <end position="134"/>
    </location>
</feature>
<evidence type="ECO:0000256" key="1">
    <source>
        <dbReference type="ARBA" id="ARBA00023125"/>
    </source>
</evidence>
<dbReference type="SUPFAM" id="SSF56349">
    <property type="entry name" value="DNA breaking-rejoining enzymes"/>
    <property type="match status" value="1"/>
</dbReference>
<dbReference type="Proteomes" id="UP000245634">
    <property type="component" value="Unassembled WGS sequence"/>
</dbReference>
<dbReference type="Gene3D" id="1.10.150.130">
    <property type="match status" value="1"/>
</dbReference>
<dbReference type="PROSITE" id="PS51900">
    <property type="entry name" value="CB"/>
    <property type="match status" value="1"/>
</dbReference>
<dbReference type="Pfam" id="PF13102">
    <property type="entry name" value="Phage_int_SAM_5"/>
    <property type="match status" value="1"/>
</dbReference>
<protein>
    <submittedName>
        <fullName evidence="4">Integrase-like protein</fullName>
    </submittedName>
</protein>
<dbReference type="AlphaFoldDB" id="A0A316D8R1"/>
<evidence type="ECO:0000256" key="2">
    <source>
        <dbReference type="PROSITE-ProRule" id="PRU01248"/>
    </source>
</evidence>
<dbReference type="InterPro" id="IPR044068">
    <property type="entry name" value="CB"/>
</dbReference>
<keyword evidence="5" id="KW-1185">Reference proteome</keyword>
<evidence type="ECO:0000259" key="3">
    <source>
        <dbReference type="PROSITE" id="PS51900"/>
    </source>
</evidence>
<evidence type="ECO:0000313" key="5">
    <source>
        <dbReference type="Proteomes" id="UP000245634"/>
    </source>
</evidence>
<name>A0A316D8R1_9BACL</name>
<keyword evidence="1 2" id="KW-0238">DNA-binding</keyword>
<dbReference type="GO" id="GO:0003677">
    <property type="term" value="F:DNA binding"/>
    <property type="evidence" value="ECO:0007669"/>
    <property type="project" value="UniProtKB-UniRule"/>
</dbReference>
<comment type="caution">
    <text evidence="4">The sequence shown here is derived from an EMBL/GenBank/DDBJ whole genome shotgun (WGS) entry which is preliminary data.</text>
</comment>
<sequence length="137" mass="16079">METTRPKRKTTRTHRALELETQEMLDAAETISLGQAMKDFITAKTAERAAPRTIKDYESHFRYLRNWLTDHHPEITLQKITATVLREYVTWMTNDKEKFADHHIKRSKPGVTGLSPMTVNIRIRTMRAFFNWCQSEG</sequence>
<dbReference type="InterPro" id="IPR010998">
    <property type="entry name" value="Integrase_recombinase_N"/>
</dbReference>
<evidence type="ECO:0000313" key="4">
    <source>
        <dbReference type="EMBL" id="PWK07039.1"/>
    </source>
</evidence>
<dbReference type="EMBL" id="QGGL01000018">
    <property type="protein sequence ID" value="PWK07039.1"/>
    <property type="molecule type" value="Genomic_DNA"/>
</dbReference>
<dbReference type="InterPro" id="IPR011010">
    <property type="entry name" value="DNA_brk_join_enz"/>
</dbReference>
<organism evidence="4 5">
    <name type="scientific">Tumebacillus permanentifrigoris</name>
    <dbReference type="NCBI Taxonomy" id="378543"/>
    <lineage>
        <taxon>Bacteria</taxon>
        <taxon>Bacillati</taxon>
        <taxon>Bacillota</taxon>
        <taxon>Bacilli</taxon>
        <taxon>Bacillales</taxon>
        <taxon>Alicyclobacillaceae</taxon>
        <taxon>Tumebacillus</taxon>
    </lineage>
</organism>